<dbReference type="SMART" id="SM00345">
    <property type="entry name" value="HTH_GNTR"/>
    <property type="match status" value="1"/>
</dbReference>
<dbReference type="EMBL" id="CP120682">
    <property type="protein sequence ID" value="WKN37392.1"/>
    <property type="molecule type" value="Genomic_DNA"/>
</dbReference>
<dbReference type="CDD" id="cd07377">
    <property type="entry name" value="WHTH_GntR"/>
    <property type="match status" value="1"/>
</dbReference>
<gene>
    <name evidence="5" type="ORF">K4G66_01550</name>
</gene>
<accession>A0AA49JIX8</accession>
<dbReference type="InterPro" id="IPR036388">
    <property type="entry name" value="WH-like_DNA-bd_sf"/>
</dbReference>
<reference evidence="5" key="1">
    <citation type="journal article" date="2023" name="Comput. Struct. Biotechnol. J.">
        <title>Discovery of a novel marine Bacteroidetes with a rich repertoire of carbohydrate-active enzymes.</title>
        <authorList>
            <person name="Chen B."/>
            <person name="Liu G."/>
            <person name="Chen Q."/>
            <person name="Wang H."/>
            <person name="Liu L."/>
            <person name="Tang K."/>
        </authorList>
    </citation>
    <scope>NUCLEOTIDE SEQUENCE</scope>
    <source>
        <strain evidence="5">TK19036</strain>
    </source>
</reference>
<dbReference type="SMART" id="SM00895">
    <property type="entry name" value="FCD"/>
    <property type="match status" value="1"/>
</dbReference>
<dbReference type="InterPro" id="IPR000524">
    <property type="entry name" value="Tscrpt_reg_HTH_GntR"/>
</dbReference>
<evidence type="ECO:0000259" key="4">
    <source>
        <dbReference type="PROSITE" id="PS50949"/>
    </source>
</evidence>
<dbReference type="PROSITE" id="PS50949">
    <property type="entry name" value="HTH_GNTR"/>
    <property type="match status" value="1"/>
</dbReference>
<evidence type="ECO:0000313" key="5">
    <source>
        <dbReference type="EMBL" id="WKN37392.1"/>
    </source>
</evidence>
<name>A0AA49JIX8_9BACT</name>
<dbReference type="Pfam" id="PF07729">
    <property type="entry name" value="FCD"/>
    <property type="match status" value="1"/>
</dbReference>
<reference evidence="5" key="2">
    <citation type="journal article" date="2024" name="Antonie Van Leeuwenhoek">
        <title>Roseihalotalea indica gen. nov., sp. nov., a halophilic Bacteroidetes from mesopelagic Southwest Indian Ocean with higher carbohydrate metabolic potential.</title>
        <authorList>
            <person name="Chen B."/>
            <person name="Zhang M."/>
            <person name="Lin D."/>
            <person name="Ye J."/>
            <person name="Tang K."/>
        </authorList>
    </citation>
    <scope>NUCLEOTIDE SEQUENCE</scope>
    <source>
        <strain evidence="5">TK19036</strain>
    </source>
</reference>
<dbReference type="GO" id="GO:0003700">
    <property type="term" value="F:DNA-binding transcription factor activity"/>
    <property type="evidence" value="ECO:0007669"/>
    <property type="project" value="InterPro"/>
</dbReference>
<dbReference type="InterPro" id="IPR008920">
    <property type="entry name" value="TF_FadR/GntR_C"/>
</dbReference>
<dbReference type="Gene3D" id="1.20.120.530">
    <property type="entry name" value="GntR ligand-binding domain-like"/>
    <property type="match status" value="1"/>
</dbReference>
<dbReference type="GO" id="GO:0003677">
    <property type="term" value="F:DNA binding"/>
    <property type="evidence" value="ECO:0007669"/>
    <property type="project" value="UniProtKB-KW"/>
</dbReference>
<keyword evidence="3" id="KW-0804">Transcription</keyword>
<dbReference type="SUPFAM" id="SSF46785">
    <property type="entry name" value="Winged helix' DNA-binding domain"/>
    <property type="match status" value="1"/>
</dbReference>
<dbReference type="InterPro" id="IPR011711">
    <property type="entry name" value="GntR_C"/>
</dbReference>
<dbReference type="InterPro" id="IPR036390">
    <property type="entry name" value="WH_DNA-bd_sf"/>
</dbReference>
<protein>
    <submittedName>
        <fullName evidence="5">FadR/GntR family transcriptional regulator</fullName>
    </submittedName>
</protein>
<evidence type="ECO:0000256" key="3">
    <source>
        <dbReference type="ARBA" id="ARBA00023163"/>
    </source>
</evidence>
<dbReference type="AlphaFoldDB" id="A0AA49JIX8"/>
<dbReference type="PRINTS" id="PR00035">
    <property type="entry name" value="HTHGNTR"/>
</dbReference>
<feature type="domain" description="HTH gntR-type" evidence="4">
    <location>
        <begin position="16"/>
        <end position="84"/>
    </location>
</feature>
<dbReference type="Pfam" id="PF00392">
    <property type="entry name" value="GntR"/>
    <property type="match status" value="1"/>
</dbReference>
<proteinExistence type="predicted"/>
<keyword evidence="1" id="KW-0805">Transcription regulation</keyword>
<dbReference type="SUPFAM" id="SSF48008">
    <property type="entry name" value="GntR ligand-binding domain-like"/>
    <property type="match status" value="1"/>
</dbReference>
<evidence type="ECO:0000256" key="1">
    <source>
        <dbReference type="ARBA" id="ARBA00023015"/>
    </source>
</evidence>
<keyword evidence="2" id="KW-0238">DNA-binding</keyword>
<dbReference type="PANTHER" id="PTHR43537">
    <property type="entry name" value="TRANSCRIPTIONAL REGULATOR, GNTR FAMILY"/>
    <property type="match status" value="1"/>
</dbReference>
<sequence length="229" mass="26041">MNSSDDKMNNQYIIRKSLADEVAAKIQQQISLGQYQVHEKLPTEPELMKSFGVGRSTIREAIRILANSGLLRVQQGVGTFVKDASDIKEPLSQRLKRANAQDVDEVRKLLEMKIAEKAAHHRKEEDITKMQHFLELRTQAAQTGKLYECVEADIQFHIAIAEASQNDILADLYKSFAKELKNLFLQTYSDTKPFITTSALHHQLLKSIISQDAEQAWRWAAKIIGHITQ</sequence>
<organism evidence="5">
    <name type="scientific">Roseihalotalea indica</name>
    <dbReference type="NCBI Taxonomy" id="2867963"/>
    <lineage>
        <taxon>Bacteria</taxon>
        <taxon>Pseudomonadati</taxon>
        <taxon>Bacteroidota</taxon>
        <taxon>Cytophagia</taxon>
        <taxon>Cytophagales</taxon>
        <taxon>Catalimonadaceae</taxon>
        <taxon>Roseihalotalea</taxon>
    </lineage>
</organism>
<evidence type="ECO:0000256" key="2">
    <source>
        <dbReference type="ARBA" id="ARBA00023125"/>
    </source>
</evidence>
<dbReference type="PANTHER" id="PTHR43537:SF47">
    <property type="entry name" value="REGULATORY PROTEIN GNTR HTH"/>
    <property type="match status" value="1"/>
</dbReference>
<dbReference type="Gene3D" id="1.10.10.10">
    <property type="entry name" value="Winged helix-like DNA-binding domain superfamily/Winged helix DNA-binding domain"/>
    <property type="match status" value="1"/>
</dbReference>